<evidence type="ECO:0000259" key="21">
    <source>
        <dbReference type="PROSITE" id="PS50011"/>
    </source>
</evidence>
<dbReference type="Pfam" id="PF13499">
    <property type="entry name" value="EF-hand_7"/>
    <property type="match status" value="2"/>
</dbReference>
<evidence type="ECO:0000256" key="1">
    <source>
        <dbReference type="ARBA" id="ARBA00004635"/>
    </source>
</evidence>
<dbReference type="GO" id="GO:0005509">
    <property type="term" value="F:calcium ion binding"/>
    <property type="evidence" value="ECO:0007669"/>
    <property type="project" value="InterPro"/>
</dbReference>
<dbReference type="InterPro" id="IPR008271">
    <property type="entry name" value="Ser/Thr_kinase_AS"/>
</dbReference>
<evidence type="ECO:0000256" key="3">
    <source>
        <dbReference type="ARBA" id="ARBA00012513"/>
    </source>
</evidence>
<dbReference type="EC" id="2.7.11.1" evidence="3"/>
<dbReference type="SMART" id="SM00220">
    <property type="entry name" value="S_TKc"/>
    <property type="match status" value="1"/>
</dbReference>
<dbReference type="PROSITE" id="PS50222">
    <property type="entry name" value="EF_HAND_2"/>
    <property type="match status" value="2"/>
</dbReference>
<dbReference type="CDD" id="cd00051">
    <property type="entry name" value="EFh"/>
    <property type="match status" value="2"/>
</dbReference>
<keyword evidence="8" id="KW-0479">Metal-binding</keyword>
<evidence type="ECO:0000259" key="22">
    <source>
        <dbReference type="PROSITE" id="PS50222"/>
    </source>
</evidence>
<dbReference type="Gene3D" id="1.10.238.10">
    <property type="entry name" value="EF-hand"/>
    <property type="match status" value="2"/>
</dbReference>
<dbReference type="Gene3D" id="1.10.510.10">
    <property type="entry name" value="Transferase(Phosphotransferase) domain 1"/>
    <property type="match status" value="1"/>
</dbReference>
<dbReference type="PROSITE" id="PS50011">
    <property type="entry name" value="PROTEIN_KINASE_DOM"/>
    <property type="match status" value="1"/>
</dbReference>
<dbReference type="InterPro" id="IPR050205">
    <property type="entry name" value="CDPK_Ser/Thr_kinases"/>
</dbReference>
<evidence type="ECO:0000256" key="15">
    <source>
        <dbReference type="ARBA" id="ARBA00023288"/>
    </source>
</evidence>
<dbReference type="GO" id="GO:0016020">
    <property type="term" value="C:membrane"/>
    <property type="evidence" value="ECO:0007669"/>
    <property type="project" value="UniProtKB-SubCell"/>
</dbReference>
<keyword evidence="12" id="KW-0106">Calcium</keyword>
<proteinExistence type="inferred from homology"/>
<keyword evidence="24" id="KW-1185">Reference proteome</keyword>
<evidence type="ECO:0000256" key="6">
    <source>
        <dbReference type="ARBA" id="ARBA00022679"/>
    </source>
</evidence>
<dbReference type="InterPro" id="IPR002048">
    <property type="entry name" value="EF_hand_dom"/>
</dbReference>
<dbReference type="EMBL" id="WJXA01000004">
    <property type="protein sequence ID" value="KAF7146020.1"/>
    <property type="molecule type" value="Genomic_DNA"/>
</dbReference>
<evidence type="ECO:0000256" key="12">
    <source>
        <dbReference type="ARBA" id="ARBA00022837"/>
    </source>
</evidence>
<gene>
    <name evidence="23" type="ORF">RHSIM_Rhsim04G0100800</name>
</gene>
<keyword evidence="5" id="KW-0597">Phosphoprotein</keyword>
<evidence type="ECO:0000256" key="5">
    <source>
        <dbReference type="ARBA" id="ARBA00022553"/>
    </source>
</evidence>
<accession>A0A834HDA7</accession>
<sequence>MGNCCVSPSFGSDKKKGKKKPNPFAIDYIATRPVGNVGYKTYVLDEPTGHEIEQTYELGRELGRGEFGITYLCTDRSSGEVFACKSISKNKLRTRVDIEDVRREVEIMKRLPTHPNIVTLKDTYEDDNAVHLVMELCEGGELFDRIVARGHYTERAAAFVTRTIVEVIQMCHKHGVMHRDLKPENFLFANKKETAALKAIDFGLSVFFKPGERFNEIVGSPYYMAPEVLKRNYGPEIDVWSAGVILYILLCGVPPFWAETEQGVAQAIIRSVVDFKRDPWPKVSDNAKDLVKKMLDPDPQRRLTAQQVLDHPWLQNAKKAPNVSLGETVRARLKQFSVMNKLKKRALKVIAEHLSVEEAAGLKEGFQLMDTSNRGKINIDELRVGLQKFGQQIPDSDLLILMEAGDVDKDGHLDYGEFVAISVHLRKMGNEDHLHKAFEFFDKNQSGYIEIEELTDALVDEVETNNEEVINAIMQDVDTDKVRISCISFCLCSLWISGLAWITVEVWILDVKLYHSDLLCYALDFWTAWEGWTYKLRGVCYNDEGRHRLEKSIKAIFTGAVQESEFEIDERWIIAGEYGQLGPIDTRRNYSAKEMNIPRILILFATILGMCFLSYYCNFSIGYCCFYCLD</sequence>
<organism evidence="23 24">
    <name type="scientific">Rhododendron simsii</name>
    <name type="common">Sims's rhododendron</name>
    <dbReference type="NCBI Taxonomy" id="118357"/>
    <lineage>
        <taxon>Eukaryota</taxon>
        <taxon>Viridiplantae</taxon>
        <taxon>Streptophyta</taxon>
        <taxon>Embryophyta</taxon>
        <taxon>Tracheophyta</taxon>
        <taxon>Spermatophyta</taxon>
        <taxon>Magnoliopsida</taxon>
        <taxon>eudicotyledons</taxon>
        <taxon>Gunneridae</taxon>
        <taxon>Pentapetalae</taxon>
        <taxon>asterids</taxon>
        <taxon>Ericales</taxon>
        <taxon>Ericaceae</taxon>
        <taxon>Ericoideae</taxon>
        <taxon>Rhodoreae</taxon>
        <taxon>Rhododendron</taxon>
    </lineage>
</organism>
<keyword evidence="11" id="KW-0418">Kinase</keyword>
<keyword evidence="13 19" id="KW-0067">ATP-binding</keyword>
<comment type="catalytic activity">
    <reaction evidence="17">
        <text>L-threonyl-[protein] + ATP = O-phospho-L-threonyl-[protein] + ADP + H(+)</text>
        <dbReference type="Rhea" id="RHEA:46608"/>
        <dbReference type="Rhea" id="RHEA-COMP:11060"/>
        <dbReference type="Rhea" id="RHEA-COMP:11605"/>
        <dbReference type="ChEBI" id="CHEBI:15378"/>
        <dbReference type="ChEBI" id="CHEBI:30013"/>
        <dbReference type="ChEBI" id="CHEBI:30616"/>
        <dbReference type="ChEBI" id="CHEBI:61977"/>
        <dbReference type="ChEBI" id="CHEBI:456216"/>
        <dbReference type="EC" id="2.7.11.1"/>
    </reaction>
</comment>
<keyword evidence="6" id="KW-0808">Transferase</keyword>
<evidence type="ECO:0000256" key="16">
    <source>
        <dbReference type="ARBA" id="ARBA00024334"/>
    </source>
</evidence>
<dbReference type="OrthoDB" id="40902at2759"/>
<keyword evidence="15" id="KW-0449">Lipoprotein</keyword>
<dbReference type="PROSITE" id="PS00107">
    <property type="entry name" value="PROTEIN_KINASE_ATP"/>
    <property type="match status" value="1"/>
</dbReference>
<dbReference type="InterPro" id="IPR011992">
    <property type="entry name" value="EF-hand-dom_pair"/>
</dbReference>
<dbReference type="InterPro" id="IPR018247">
    <property type="entry name" value="EF_Hand_1_Ca_BS"/>
</dbReference>
<comment type="catalytic activity">
    <reaction evidence="18">
        <text>L-seryl-[protein] + ATP = O-phospho-L-seryl-[protein] + ADP + H(+)</text>
        <dbReference type="Rhea" id="RHEA:17989"/>
        <dbReference type="Rhea" id="RHEA-COMP:9863"/>
        <dbReference type="Rhea" id="RHEA-COMP:11604"/>
        <dbReference type="ChEBI" id="CHEBI:15378"/>
        <dbReference type="ChEBI" id="CHEBI:29999"/>
        <dbReference type="ChEBI" id="CHEBI:30616"/>
        <dbReference type="ChEBI" id="CHEBI:83421"/>
        <dbReference type="ChEBI" id="CHEBI:456216"/>
        <dbReference type="EC" id="2.7.11.1"/>
    </reaction>
</comment>
<evidence type="ECO:0000256" key="9">
    <source>
        <dbReference type="ARBA" id="ARBA00022737"/>
    </source>
</evidence>
<evidence type="ECO:0000256" key="17">
    <source>
        <dbReference type="ARBA" id="ARBA00047899"/>
    </source>
</evidence>
<dbReference type="SUPFAM" id="SSF56112">
    <property type="entry name" value="Protein kinase-like (PK-like)"/>
    <property type="match status" value="1"/>
</dbReference>
<dbReference type="SMART" id="SM00054">
    <property type="entry name" value="EFh"/>
    <property type="match status" value="3"/>
</dbReference>
<dbReference type="FunFam" id="1.10.510.10:FF:000067">
    <property type="entry name" value="calcium-dependent protein kinase 13"/>
    <property type="match status" value="1"/>
</dbReference>
<dbReference type="Pfam" id="PF00069">
    <property type="entry name" value="Pkinase"/>
    <property type="match status" value="1"/>
</dbReference>
<dbReference type="FunFam" id="1.10.238.10:FF:000050">
    <property type="entry name" value="Calcium-dependent protein kinase 7"/>
    <property type="match status" value="1"/>
</dbReference>
<dbReference type="PROSITE" id="PS00108">
    <property type="entry name" value="PROTEIN_KINASE_ST"/>
    <property type="match status" value="1"/>
</dbReference>
<evidence type="ECO:0000256" key="10">
    <source>
        <dbReference type="ARBA" id="ARBA00022741"/>
    </source>
</evidence>
<protein>
    <recommendedName>
        <fullName evidence="3">non-specific serine/threonine protein kinase</fullName>
        <ecNumber evidence="3">2.7.11.1</ecNumber>
    </recommendedName>
</protein>
<evidence type="ECO:0000313" key="24">
    <source>
        <dbReference type="Proteomes" id="UP000626092"/>
    </source>
</evidence>
<feature type="domain" description="EF-hand" evidence="22">
    <location>
        <begin position="357"/>
        <end position="392"/>
    </location>
</feature>
<reference evidence="23" key="1">
    <citation type="submission" date="2019-11" db="EMBL/GenBank/DDBJ databases">
        <authorList>
            <person name="Liu Y."/>
            <person name="Hou J."/>
            <person name="Li T.-Q."/>
            <person name="Guan C.-H."/>
            <person name="Wu X."/>
            <person name="Wu H.-Z."/>
            <person name="Ling F."/>
            <person name="Zhang R."/>
            <person name="Shi X.-G."/>
            <person name="Ren J.-P."/>
            <person name="Chen E.-F."/>
            <person name="Sun J.-M."/>
        </authorList>
    </citation>
    <scope>NUCLEOTIDE SEQUENCE</scope>
    <source>
        <strain evidence="23">Adult_tree_wgs_1</strain>
        <tissue evidence="23">Leaves</tissue>
    </source>
</reference>
<evidence type="ECO:0000256" key="13">
    <source>
        <dbReference type="ARBA" id="ARBA00022840"/>
    </source>
</evidence>
<evidence type="ECO:0000256" key="18">
    <source>
        <dbReference type="ARBA" id="ARBA00048679"/>
    </source>
</evidence>
<dbReference type="CDD" id="cd05117">
    <property type="entry name" value="STKc_CAMK"/>
    <property type="match status" value="1"/>
</dbReference>
<comment type="subcellular location">
    <subcellularLocation>
        <location evidence="1">Membrane</location>
        <topology evidence="1">Lipid-anchor</topology>
    </subcellularLocation>
</comment>
<evidence type="ECO:0000256" key="4">
    <source>
        <dbReference type="ARBA" id="ARBA00022527"/>
    </source>
</evidence>
<evidence type="ECO:0000256" key="20">
    <source>
        <dbReference type="SAM" id="Phobius"/>
    </source>
</evidence>
<dbReference type="Gene3D" id="3.30.200.20">
    <property type="entry name" value="Phosphorylase Kinase, domain 1"/>
    <property type="match status" value="1"/>
</dbReference>
<feature type="domain" description="Protein kinase" evidence="21">
    <location>
        <begin position="56"/>
        <end position="314"/>
    </location>
</feature>
<dbReference type="InterPro" id="IPR000719">
    <property type="entry name" value="Prot_kinase_dom"/>
</dbReference>
<comment type="caution">
    <text evidence="23">The sequence shown here is derived from an EMBL/GenBank/DDBJ whole genome shotgun (WGS) entry which is preliminary data.</text>
</comment>
<comment type="similarity">
    <text evidence="16">Belongs to the protein kinase superfamily. Ser/Thr protein kinase family. CDPK subfamily.</text>
</comment>
<keyword evidence="9" id="KW-0677">Repeat</keyword>
<evidence type="ECO:0000256" key="2">
    <source>
        <dbReference type="ARBA" id="ARBA00005354"/>
    </source>
</evidence>
<evidence type="ECO:0000256" key="11">
    <source>
        <dbReference type="ARBA" id="ARBA00022777"/>
    </source>
</evidence>
<dbReference type="Proteomes" id="UP000626092">
    <property type="component" value="Unassembled WGS sequence"/>
</dbReference>
<dbReference type="FunFam" id="3.30.200.20:FF:000004">
    <property type="entry name" value="Calcium-dependent protein kinase 1"/>
    <property type="match status" value="1"/>
</dbReference>
<dbReference type="InterPro" id="IPR011009">
    <property type="entry name" value="Kinase-like_dom_sf"/>
</dbReference>
<evidence type="ECO:0000256" key="7">
    <source>
        <dbReference type="ARBA" id="ARBA00022707"/>
    </source>
</evidence>
<evidence type="ECO:0000256" key="14">
    <source>
        <dbReference type="ARBA" id="ARBA00023136"/>
    </source>
</evidence>
<dbReference type="InterPro" id="IPR017441">
    <property type="entry name" value="Protein_kinase_ATP_BS"/>
</dbReference>
<evidence type="ECO:0000256" key="19">
    <source>
        <dbReference type="PROSITE-ProRule" id="PRU10141"/>
    </source>
</evidence>
<keyword evidence="7" id="KW-0519">Myristate</keyword>
<keyword evidence="10 19" id="KW-0547">Nucleotide-binding</keyword>
<feature type="domain" description="EF-hand" evidence="22">
    <location>
        <begin position="429"/>
        <end position="464"/>
    </location>
</feature>
<evidence type="ECO:0000256" key="8">
    <source>
        <dbReference type="ARBA" id="ARBA00022723"/>
    </source>
</evidence>
<feature type="transmembrane region" description="Helical" evidence="20">
    <location>
        <begin position="597"/>
        <end position="616"/>
    </location>
</feature>
<dbReference type="AlphaFoldDB" id="A0A834HDA7"/>
<keyword evidence="20" id="KW-1133">Transmembrane helix</keyword>
<name>A0A834HDA7_RHOSS</name>
<dbReference type="GO" id="GO:0005524">
    <property type="term" value="F:ATP binding"/>
    <property type="evidence" value="ECO:0007669"/>
    <property type="project" value="UniProtKB-UniRule"/>
</dbReference>
<feature type="binding site" evidence="19">
    <location>
        <position position="85"/>
    </location>
    <ligand>
        <name>ATP</name>
        <dbReference type="ChEBI" id="CHEBI:30616"/>
    </ligand>
</feature>
<keyword evidence="20" id="KW-0812">Transmembrane</keyword>
<dbReference type="SUPFAM" id="SSF47473">
    <property type="entry name" value="EF-hand"/>
    <property type="match status" value="1"/>
</dbReference>
<evidence type="ECO:0000313" key="23">
    <source>
        <dbReference type="EMBL" id="KAF7146020.1"/>
    </source>
</evidence>
<dbReference type="PROSITE" id="PS00018">
    <property type="entry name" value="EF_HAND_1"/>
    <property type="match status" value="2"/>
</dbReference>
<keyword evidence="4" id="KW-0723">Serine/threonine-protein kinase</keyword>
<keyword evidence="14 20" id="KW-0472">Membrane</keyword>
<comment type="similarity">
    <text evidence="2">Belongs to the protein kinase superfamily. CAMK Ser/Thr protein kinase family. CaMK subfamily.</text>
</comment>
<dbReference type="GO" id="GO:0004674">
    <property type="term" value="F:protein serine/threonine kinase activity"/>
    <property type="evidence" value="ECO:0007669"/>
    <property type="project" value="UniProtKB-KW"/>
</dbReference>
<dbReference type="PANTHER" id="PTHR24349">
    <property type="entry name" value="SERINE/THREONINE-PROTEIN KINASE"/>
    <property type="match status" value="1"/>
</dbReference>